<evidence type="ECO:0000313" key="3">
    <source>
        <dbReference type="Proteomes" id="UP001596098"/>
    </source>
</evidence>
<proteinExistence type="predicted"/>
<feature type="transmembrane region" description="Helical" evidence="1">
    <location>
        <begin position="43"/>
        <end position="63"/>
    </location>
</feature>
<feature type="transmembrane region" description="Helical" evidence="1">
    <location>
        <begin position="70"/>
        <end position="90"/>
    </location>
</feature>
<dbReference type="RefSeq" id="WP_128221474.1">
    <property type="nucleotide sequence ID" value="NZ_CP034929.1"/>
</dbReference>
<gene>
    <name evidence="2" type="ORF">ACFPWU_11850</name>
</gene>
<protein>
    <submittedName>
        <fullName evidence="2">Uncharacterized protein</fullName>
    </submittedName>
</protein>
<sequence>MSVSIGATATPRSTFLVLLAPLLSALAVGVHYALTQSTLDWWWGDLAVGAVLLALGVAGAVSVRRQVAGIYLATALVLPFALGAVGHLAVHQQLTSPSDAVPGTSSRAAVSSTDLPLTAIAAATAVATPMGGTATVQGYEVKMVMGLCGVPWIEIEPRGSEASATRTPAAAGTEFCQLTSSWTNATSEPLDTRPLDSLRRVHTAAGLTHTATSDDEALSVASNRSLHDGTVNAGETVTHRTVVSVPLGSRVGWALAAGAEQGDAVVAFALS</sequence>
<name>A0ABW1QZS8_9ACTN</name>
<dbReference type="EMBL" id="JBHSQI010000005">
    <property type="protein sequence ID" value="MFC6154352.1"/>
    <property type="molecule type" value="Genomic_DNA"/>
</dbReference>
<reference evidence="3" key="1">
    <citation type="journal article" date="2019" name="Int. J. Syst. Evol. Microbiol.">
        <title>The Global Catalogue of Microorganisms (GCM) 10K type strain sequencing project: providing services to taxonomists for standard genome sequencing and annotation.</title>
        <authorList>
            <consortium name="The Broad Institute Genomics Platform"/>
            <consortium name="The Broad Institute Genome Sequencing Center for Infectious Disease"/>
            <person name="Wu L."/>
            <person name="Ma J."/>
        </authorList>
    </citation>
    <scope>NUCLEOTIDE SEQUENCE [LARGE SCALE GENOMIC DNA]</scope>
    <source>
        <strain evidence="3">DFY28</strain>
    </source>
</reference>
<keyword evidence="1" id="KW-0812">Transmembrane</keyword>
<evidence type="ECO:0000256" key="1">
    <source>
        <dbReference type="SAM" id="Phobius"/>
    </source>
</evidence>
<keyword evidence="3" id="KW-1185">Reference proteome</keyword>
<keyword evidence="1" id="KW-0472">Membrane</keyword>
<dbReference type="Proteomes" id="UP001596098">
    <property type="component" value="Unassembled WGS sequence"/>
</dbReference>
<keyword evidence="1" id="KW-1133">Transmembrane helix</keyword>
<comment type="caution">
    <text evidence="2">The sequence shown here is derived from an EMBL/GenBank/DDBJ whole genome shotgun (WGS) entry which is preliminary data.</text>
</comment>
<organism evidence="2 3">
    <name type="scientific">Nocardioides yefusunii</name>
    <dbReference type="NCBI Taxonomy" id="2500546"/>
    <lineage>
        <taxon>Bacteria</taxon>
        <taxon>Bacillati</taxon>
        <taxon>Actinomycetota</taxon>
        <taxon>Actinomycetes</taxon>
        <taxon>Propionibacteriales</taxon>
        <taxon>Nocardioidaceae</taxon>
        <taxon>Nocardioides</taxon>
    </lineage>
</organism>
<evidence type="ECO:0000313" key="2">
    <source>
        <dbReference type="EMBL" id="MFC6154352.1"/>
    </source>
</evidence>
<accession>A0ABW1QZS8</accession>